<evidence type="ECO:0000256" key="2">
    <source>
        <dbReference type="SAM" id="Coils"/>
    </source>
</evidence>
<keyword evidence="3" id="KW-1133">Transmembrane helix</keyword>
<proteinExistence type="inferred from homology"/>
<dbReference type="InterPro" id="IPR058634">
    <property type="entry name" value="AaeA-lik-b-barrel"/>
</dbReference>
<dbReference type="Proteomes" id="UP000287996">
    <property type="component" value="Unassembled WGS sequence"/>
</dbReference>
<dbReference type="Pfam" id="PF25917">
    <property type="entry name" value="BSH_RND"/>
    <property type="match status" value="1"/>
</dbReference>
<organism evidence="6 7">
    <name type="scientific">Idiomarina tyrosinivorans</name>
    <dbReference type="NCBI Taxonomy" id="1445662"/>
    <lineage>
        <taxon>Bacteria</taxon>
        <taxon>Pseudomonadati</taxon>
        <taxon>Pseudomonadota</taxon>
        <taxon>Gammaproteobacteria</taxon>
        <taxon>Alteromonadales</taxon>
        <taxon>Idiomarinaceae</taxon>
        <taxon>Idiomarina</taxon>
    </lineage>
</organism>
<evidence type="ECO:0000259" key="5">
    <source>
        <dbReference type="Pfam" id="PF25963"/>
    </source>
</evidence>
<dbReference type="Gene3D" id="2.40.30.170">
    <property type="match status" value="1"/>
</dbReference>
<dbReference type="InterPro" id="IPR050393">
    <property type="entry name" value="MFP_Efflux_Pump"/>
</dbReference>
<dbReference type="SUPFAM" id="SSF111369">
    <property type="entry name" value="HlyD-like secretion proteins"/>
    <property type="match status" value="2"/>
</dbReference>
<evidence type="ECO:0000313" key="6">
    <source>
        <dbReference type="EMBL" id="RUO80154.1"/>
    </source>
</evidence>
<feature type="domain" description="p-hydroxybenzoic acid efflux pump subunit AaeA-like beta-barrel" evidence="5">
    <location>
        <begin position="238"/>
        <end position="328"/>
    </location>
</feature>
<protein>
    <submittedName>
        <fullName evidence="6">Hemolysin D</fullName>
    </submittedName>
</protein>
<reference evidence="6 7" key="1">
    <citation type="journal article" date="2011" name="Front. Microbiol.">
        <title>Genomic signatures of strain selection and enhancement in Bacillus atrophaeus var. globigii, a historical biowarfare simulant.</title>
        <authorList>
            <person name="Gibbons H.S."/>
            <person name="Broomall S.M."/>
            <person name="McNew L.A."/>
            <person name="Daligault H."/>
            <person name="Chapman C."/>
            <person name="Bruce D."/>
            <person name="Karavis M."/>
            <person name="Krepps M."/>
            <person name="McGregor P.A."/>
            <person name="Hong C."/>
            <person name="Park K.H."/>
            <person name="Akmal A."/>
            <person name="Feldman A."/>
            <person name="Lin J.S."/>
            <person name="Chang W.E."/>
            <person name="Higgs B.W."/>
            <person name="Demirev P."/>
            <person name="Lindquist J."/>
            <person name="Liem A."/>
            <person name="Fochler E."/>
            <person name="Read T.D."/>
            <person name="Tapia R."/>
            <person name="Johnson S."/>
            <person name="Bishop-Lilly K.A."/>
            <person name="Detter C."/>
            <person name="Han C."/>
            <person name="Sozhamannan S."/>
            <person name="Rosenzweig C.N."/>
            <person name="Skowronski E.W."/>
        </authorList>
    </citation>
    <scope>NUCLEOTIDE SEQUENCE [LARGE SCALE GENOMIC DNA]</scope>
    <source>
        <strain evidence="6 7">CC-PW-9</strain>
    </source>
</reference>
<name>A0A432ZQG8_9GAMM</name>
<dbReference type="Gene3D" id="2.40.50.100">
    <property type="match status" value="1"/>
</dbReference>
<dbReference type="PANTHER" id="PTHR30367:SF6">
    <property type="entry name" value="SECRETION PROTEIN-RELATED"/>
    <property type="match status" value="1"/>
</dbReference>
<comment type="similarity">
    <text evidence="1">Belongs to the membrane fusion protein (MFP) (TC 8.A.1) family.</text>
</comment>
<evidence type="ECO:0000313" key="7">
    <source>
        <dbReference type="Proteomes" id="UP000287996"/>
    </source>
</evidence>
<keyword evidence="2" id="KW-0175">Coiled coil</keyword>
<evidence type="ECO:0000259" key="4">
    <source>
        <dbReference type="Pfam" id="PF25917"/>
    </source>
</evidence>
<dbReference type="InterPro" id="IPR058625">
    <property type="entry name" value="MdtA-like_BSH"/>
</dbReference>
<gene>
    <name evidence="6" type="ORF">CWI84_07605</name>
</gene>
<keyword evidence="3" id="KW-0812">Transmembrane</keyword>
<feature type="coiled-coil region" evidence="2">
    <location>
        <begin position="84"/>
        <end position="111"/>
    </location>
</feature>
<feature type="coiled-coil region" evidence="2">
    <location>
        <begin position="150"/>
        <end position="177"/>
    </location>
</feature>
<dbReference type="AlphaFoldDB" id="A0A432ZQG8"/>
<evidence type="ECO:0000256" key="3">
    <source>
        <dbReference type="SAM" id="Phobius"/>
    </source>
</evidence>
<dbReference type="RefSeq" id="WP_126841992.1">
    <property type="nucleotide sequence ID" value="NZ_PIQH01000006.1"/>
</dbReference>
<evidence type="ECO:0000256" key="1">
    <source>
        <dbReference type="ARBA" id="ARBA00009477"/>
    </source>
</evidence>
<keyword evidence="7" id="KW-1185">Reference proteome</keyword>
<comment type="caution">
    <text evidence="6">The sequence shown here is derived from an EMBL/GenBank/DDBJ whole genome shotgun (WGS) entry which is preliminary data.</text>
</comment>
<feature type="domain" description="Multidrug resistance protein MdtA-like barrel-sandwich hybrid" evidence="4">
    <location>
        <begin position="45"/>
        <end position="230"/>
    </location>
</feature>
<sequence>MSADQKFARWVKVSIAVFVVIFGYFLFADAVIPMTPQAKVTRVVTQVAPQVSGTIVQVDINNNQRVKPGQRLFTIDPRPYRLAVENAQLSLQQAHQQNAQLDAKIAAAAASLTAEKTAAAEYQREAQRVEGLFNDGSASQQQLDQIHSQTDAAQAKVAAAKANLNELRTDRGALDDDSNLRIQKARTALDIAQLNLAYTEVRAKQVGQVSNLQLQQGAYARAGQPLLAVVGDEVDLIADFREKSLRNVNVGQHAYVVFDAQPGEVYQATVSSIDAGVAAGQLAANGVLADPLQSNRWVRDAQRLRIHLRLAQPEVTSDMPAGAKATVQLLPESGLLTALARMQIRTVGLLHYIY</sequence>
<dbReference type="Pfam" id="PF25963">
    <property type="entry name" value="Beta-barrel_AAEA"/>
    <property type="match status" value="1"/>
</dbReference>
<dbReference type="EMBL" id="PIQH01000006">
    <property type="protein sequence ID" value="RUO80154.1"/>
    <property type="molecule type" value="Genomic_DNA"/>
</dbReference>
<keyword evidence="3" id="KW-0472">Membrane</keyword>
<feature type="transmembrane region" description="Helical" evidence="3">
    <location>
        <begin position="7"/>
        <end position="27"/>
    </location>
</feature>
<dbReference type="PANTHER" id="PTHR30367">
    <property type="entry name" value="P-HYDROXYBENZOIC ACID EFFLUX PUMP SUBUNIT AAEA-RELATED"/>
    <property type="match status" value="1"/>
</dbReference>
<dbReference type="OrthoDB" id="8958519at2"/>
<accession>A0A432ZQG8</accession>